<dbReference type="InterPro" id="IPR025676">
    <property type="entry name" value="Clr5_dom"/>
</dbReference>
<dbReference type="PANTHER" id="PTHR38788">
    <property type="entry name" value="CLR5 DOMAIN-CONTAINING PROTEIN"/>
    <property type="match status" value="1"/>
</dbReference>
<dbReference type="EMBL" id="WWBZ02000016">
    <property type="protein sequence ID" value="KAF4310257.1"/>
    <property type="molecule type" value="Genomic_DNA"/>
</dbReference>
<dbReference type="Proteomes" id="UP000572817">
    <property type="component" value="Unassembled WGS sequence"/>
</dbReference>
<feature type="region of interest" description="Disordered" evidence="1">
    <location>
        <begin position="101"/>
        <end position="124"/>
    </location>
</feature>
<dbReference type="OrthoDB" id="3945251at2759"/>
<dbReference type="Pfam" id="PF14420">
    <property type="entry name" value="Clr5"/>
    <property type="match status" value="1"/>
</dbReference>
<protein>
    <recommendedName>
        <fullName evidence="2">Clr5 domain-containing protein</fullName>
    </recommendedName>
</protein>
<evidence type="ECO:0000313" key="3">
    <source>
        <dbReference type="EMBL" id="KAF4310257.1"/>
    </source>
</evidence>
<name>A0A8H4NCG7_9PEZI</name>
<reference evidence="3" key="1">
    <citation type="submission" date="2020-04" db="EMBL/GenBank/DDBJ databases">
        <title>Genome Assembly and Annotation of Botryosphaeria dothidea sdau 11-99, a Latent Pathogen of Apple Fruit Ring Rot in China.</title>
        <authorList>
            <person name="Yu C."/>
            <person name="Diao Y."/>
            <person name="Lu Q."/>
            <person name="Zhao J."/>
            <person name="Cui S."/>
            <person name="Peng C."/>
            <person name="He B."/>
            <person name="Liu H."/>
        </authorList>
    </citation>
    <scope>NUCLEOTIDE SEQUENCE [LARGE SCALE GENOMIC DNA]</scope>
    <source>
        <strain evidence="3">Sdau11-99</strain>
    </source>
</reference>
<keyword evidence="4" id="KW-1185">Reference proteome</keyword>
<gene>
    <name evidence="3" type="ORF">GTA08_BOTSDO02722</name>
</gene>
<evidence type="ECO:0000313" key="4">
    <source>
        <dbReference type="Proteomes" id="UP000572817"/>
    </source>
</evidence>
<comment type="caution">
    <text evidence="3">The sequence shown here is derived from an EMBL/GenBank/DDBJ whole genome shotgun (WGS) entry which is preliminary data.</text>
</comment>
<proteinExistence type="predicted"/>
<dbReference type="AlphaFoldDB" id="A0A8H4NCG7"/>
<sequence>MAPTPSGGGLNSRVKYDWDAHKESIVRLYQEKGFKVMKKEMTKKGFSPTRRSYFNKFNEWGIEKNIKTQDMKFIVHKRRKMRGLGKMTVFKLHGKVVPERKLDRFEQREPCNGSDDEEHQNRGD</sequence>
<organism evidence="3 4">
    <name type="scientific">Botryosphaeria dothidea</name>
    <dbReference type="NCBI Taxonomy" id="55169"/>
    <lineage>
        <taxon>Eukaryota</taxon>
        <taxon>Fungi</taxon>
        <taxon>Dikarya</taxon>
        <taxon>Ascomycota</taxon>
        <taxon>Pezizomycotina</taxon>
        <taxon>Dothideomycetes</taxon>
        <taxon>Dothideomycetes incertae sedis</taxon>
        <taxon>Botryosphaeriales</taxon>
        <taxon>Botryosphaeriaceae</taxon>
        <taxon>Botryosphaeria</taxon>
    </lineage>
</organism>
<feature type="domain" description="Clr5" evidence="2">
    <location>
        <begin position="15"/>
        <end position="64"/>
    </location>
</feature>
<dbReference type="PANTHER" id="PTHR38788:SF3">
    <property type="entry name" value="CLR5 DOMAIN-CONTAINING PROTEIN"/>
    <property type="match status" value="1"/>
</dbReference>
<evidence type="ECO:0000256" key="1">
    <source>
        <dbReference type="SAM" id="MobiDB-lite"/>
    </source>
</evidence>
<accession>A0A8H4NCG7</accession>
<evidence type="ECO:0000259" key="2">
    <source>
        <dbReference type="Pfam" id="PF14420"/>
    </source>
</evidence>